<protein>
    <submittedName>
        <fullName evidence="1">Uncharacterized protein</fullName>
    </submittedName>
</protein>
<reference evidence="1 2" key="1">
    <citation type="journal article" date="2017" name="Int. J. Parasitol.">
        <title>The genome of the protozoan parasite Cystoisospora suis and a reverse vaccinology approach to identify vaccine candidates.</title>
        <authorList>
            <person name="Palmieri N."/>
            <person name="Shrestha A."/>
            <person name="Ruttkowski B."/>
            <person name="Beck T."/>
            <person name="Vogl C."/>
            <person name="Tomley F."/>
            <person name="Blake D.P."/>
            <person name="Joachim A."/>
        </authorList>
    </citation>
    <scope>NUCLEOTIDE SEQUENCE [LARGE SCALE GENOMIC DNA]</scope>
    <source>
        <strain evidence="1 2">Wien I</strain>
    </source>
</reference>
<accession>A0A2C6KEI5</accession>
<evidence type="ECO:0000313" key="1">
    <source>
        <dbReference type="EMBL" id="PHJ15058.1"/>
    </source>
</evidence>
<proteinExistence type="predicted"/>
<dbReference type="AlphaFoldDB" id="A0A2C6KEI5"/>
<dbReference type="EMBL" id="MIGC01009807">
    <property type="protein sequence ID" value="PHJ15058.1"/>
    <property type="molecule type" value="Genomic_DNA"/>
</dbReference>
<feature type="non-terminal residue" evidence="1">
    <location>
        <position position="244"/>
    </location>
</feature>
<name>A0A2C6KEI5_9APIC</name>
<evidence type="ECO:0000313" key="2">
    <source>
        <dbReference type="Proteomes" id="UP000221165"/>
    </source>
</evidence>
<gene>
    <name evidence="1" type="ORF">CSUI_011131</name>
</gene>
<dbReference type="GeneID" id="94434443"/>
<sequence>HEDASARCSSRLPVTLWFCPAGTAQTEPPRETAAAGPPIQNGDEYEQISIANDIARLLLRNDVSQSRVATLEESDLWIHDLEAEEMERLHSLAATRTAFEADPTTDRLNDLLTAAFRSQVTLMRASRVFPDRPGCRGIAMGPALAHSATAALAGQLRDCWRALGVTSPTLSALLRGVVATVGSQTRASRAKLFVDLVPRVRRGVDPKAQEAFVAEGEAFAAALNTWAPLQILQLWVAQGDLKLG</sequence>
<organism evidence="1 2">
    <name type="scientific">Cystoisospora suis</name>
    <dbReference type="NCBI Taxonomy" id="483139"/>
    <lineage>
        <taxon>Eukaryota</taxon>
        <taxon>Sar</taxon>
        <taxon>Alveolata</taxon>
        <taxon>Apicomplexa</taxon>
        <taxon>Conoidasida</taxon>
        <taxon>Coccidia</taxon>
        <taxon>Eucoccidiorida</taxon>
        <taxon>Eimeriorina</taxon>
        <taxon>Sarcocystidae</taxon>
        <taxon>Cystoisospora</taxon>
    </lineage>
</organism>
<dbReference type="Proteomes" id="UP000221165">
    <property type="component" value="Unassembled WGS sequence"/>
</dbReference>
<feature type="non-terminal residue" evidence="1">
    <location>
        <position position="1"/>
    </location>
</feature>
<dbReference type="RefSeq" id="XP_067916792.1">
    <property type="nucleotide sequence ID" value="XM_068071232.1"/>
</dbReference>
<dbReference type="VEuPathDB" id="ToxoDB:CSUI_011131"/>
<comment type="caution">
    <text evidence="1">The sequence shown here is derived from an EMBL/GenBank/DDBJ whole genome shotgun (WGS) entry which is preliminary data.</text>
</comment>
<keyword evidence="2" id="KW-1185">Reference proteome</keyword>